<name>A0A0F9KG39_9ZZZZ</name>
<dbReference type="AlphaFoldDB" id="A0A0F9KG39"/>
<organism evidence="1">
    <name type="scientific">marine sediment metagenome</name>
    <dbReference type="NCBI Taxonomy" id="412755"/>
    <lineage>
        <taxon>unclassified sequences</taxon>
        <taxon>metagenomes</taxon>
        <taxon>ecological metagenomes</taxon>
    </lineage>
</organism>
<gene>
    <name evidence="1" type="ORF">LCGC14_1407690</name>
</gene>
<accession>A0A0F9KG39</accession>
<comment type="caution">
    <text evidence="1">The sequence shown here is derived from an EMBL/GenBank/DDBJ whole genome shotgun (WGS) entry which is preliminary data.</text>
</comment>
<proteinExistence type="predicted"/>
<evidence type="ECO:0000313" key="1">
    <source>
        <dbReference type="EMBL" id="KKM73706.1"/>
    </source>
</evidence>
<reference evidence="1" key="1">
    <citation type="journal article" date="2015" name="Nature">
        <title>Complex archaea that bridge the gap between prokaryotes and eukaryotes.</title>
        <authorList>
            <person name="Spang A."/>
            <person name="Saw J.H."/>
            <person name="Jorgensen S.L."/>
            <person name="Zaremba-Niedzwiedzka K."/>
            <person name="Martijn J."/>
            <person name="Lind A.E."/>
            <person name="van Eijk R."/>
            <person name="Schleper C."/>
            <person name="Guy L."/>
            <person name="Ettema T.J."/>
        </authorList>
    </citation>
    <scope>NUCLEOTIDE SEQUENCE</scope>
</reference>
<dbReference type="EMBL" id="LAZR01009258">
    <property type="protein sequence ID" value="KKM73706.1"/>
    <property type="molecule type" value="Genomic_DNA"/>
</dbReference>
<sequence>MLKWRCTNDLFSYCKGKPDWETEPHWAKGGDTPSEQNYLAGGVCKNTACSCLKLVKPSQMAAGG</sequence>
<protein>
    <submittedName>
        <fullName evidence="1">Uncharacterized protein</fullName>
    </submittedName>
</protein>